<evidence type="ECO:0000313" key="5">
    <source>
        <dbReference type="Proteomes" id="UP001161247"/>
    </source>
</evidence>
<gene>
    <name evidence="4" type="ORF">OLC1_LOCUS20283</name>
</gene>
<keyword evidence="2" id="KW-0732">Signal</keyword>
<protein>
    <submittedName>
        <fullName evidence="4">OLC1v1013809C1</fullName>
    </submittedName>
</protein>
<dbReference type="Pfam" id="PF14380">
    <property type="entry name" value="WAK_assoc"/>
    <property type="match status" value="1"/>
</dbReference>
<dbReference type="PANTHER" id="PTHR33355">
    <property type="entry name" value="WALL-ASSOCIATED RECEPTOR KINASE CARBOXY-TERMINAL PROTEIN-RELATED"/>
    <property type="match status" value="1"/>
</dbReference>
<name>A0AAV1E1C1_OLDCO</name>
<dbReference type="InterPro" id="IPR032872">
    <property type="entry name" value="WAK_assoc_C"/>
</dbReference>
<dbReference type="EMBL" id="OX459124">
    <property type="protein sequence ID" value="CAI9113236.1"/>
    <property type="molecule type" value="Genomic_DNA"/>
</dbReference>
<evidence type="ECO:0000313" key="4">
    <source>
        <dbReference type="EMBL" id="CAI9113236.1"/>
    </source>
</evidence>
<feature type="signal peptide" evidence="2">
    <location>
        <begin position="1"/>
        <end position="27"/>
    </location>
</feature>
<accession>A0AAV1E1C1</accession>
<keyword evidence="1" id="KW-0325">Glycoprotein</keyword>
<evidence type="ECO:0000256" key="2">
    <source>
        <dbReference type="SAM" id="SignalP"/>
    </source>
</evidence>
<evidence type="ECO:0000259" key="3">
    <source>
        <dbReference type="Pfam" id="PF14380"/>
    </source>
</evidence>
<reference evidence="4" key="1">
    <citation type="submission" date="2023-03" db="EMBL/GenBank/DDBJ databases">
        <authorList>
            <person name="Julca I."/>
        </authorList>
    </citation>
    <scope>NUCLEOTIDE SEQUENCE</scope>
</reference>
<dbReference type="Proteomes" id="UP001161247">
    <property type="component" value="Chromosome 7"/>
</dbReference>
<dbReference type="PANTHER" id="PTHR33355:SF12">
    <property type="entry name" value="WALL-ASSOCIATED RECEPTOR KINASE CARBOXY-TERMINAL PROTEIN"/>
    <property type="match status" value="1"/>
</dbReference>
<proteinExistence type="predicted"/>
<evidence type="ECO:0000256" key="1">
    <source>
        <dbReference type="ARBA" id="ARBA00023180"/>
    </source>
</evidence>
<organism evidence="4 5">
    <name type="scientific">Oldenlandia corymbosa var. corymbosa</name>
    <dbReference type="NCBI Taxonomy" id="529605"/>
    <lineage>
        <taxon>Eukaryota</taxon>
        <taxon>Viridiplantae</taxon>
        <taxon>Streptophyta</taxon>
        <taxon>Embryophyta</taxon>
        <taxon>Tracheophyta</taxon>
        <taxon>Spermatophyta</taxon>
        <taxon>Magnoliopsida</taxon>
        <taxon>eudicotyledons</taxon>
        <taxon>Gunneridae</taxon>
        <taxon>Pentapetalae</taxon>
        <taxon>asterids</taxon>
        <taxon>lamiids</taxon>
        <taxon>Gentianales</taxon>
        <taxon>Rubiaceae</taxon>
        <taxon>Rubioideae</taxon>
        <taxon>Spermacoceae</taxon>
        <taxon>Hedyotis-Oldenlandia complex</taxon>
        <taxon>Oldenlandia</taxon>
    </lineage>
</organism>
<keyword evidence="5" id="KW-1185">Reference proteome</keyword>
<feature type="chain" id="PRO_5043729357" evidence="2">
    <location>
        <begin position="28"/>
        <end position="293"/>
    </location>
</feature>
<dbReference type="AlphaFoldDB" id="A0AAV1E1C1"/>
<sequence>MSSARLIIPQFLLLVLMMLPIIPLVEGTCRSSCAGIPIKDEFGVDDGCGAPEFRNMLVCSSTRAGKGGDGDDTLWFVTISGKYPVKSIDYVTKTMIIFSNPETSSKSNQTSTTCTNHGFLMTDLQFSVIRPSPDTVFALLNCSANSPVFDPSNSVCLNDYGEHSCSEMYGAACADSFEGFKPSKATSLPPCCFSRFDVLRNMSRFNIVSGCTHFTSFHDTTGRDLNGRVGRPADWSYGIKLSYSTSMQTDCDRCTLSGGICGFQVETFEMTCICSTTLNTTTECGNIFFYQVL</sequence>
<feature type="domain" description="Wall-associated receptor kinase C-terminal" evidence="3">
    <location>
        <begin position="238"/>
        <end position="275"/>
    </location>
</feature>